<dbReference type="AlphaFoldDB" id="Q9PEU8"/>
<dbReference type="STRING" id="160492.XF_0930"/>
<evidence type="ECO:0000313" key="2">
    <source>
        <dbReference type="Proteomes" id="UP000000812"/>
    </source>
</evidence>
<name>Q9PEU8_XYLFA</name>
<gene>
    <name evidence="1" type="ordered locus">XF_0930</name>
</gene>
<proteinExistence type="predicted"/>
<dbReference type="KEGG" id="xfa:XF_0930"/>
<accession>Q9PEU8</accession>
<dbReference type="Proteomes" id="UP000000812">
    <property type="component" value="Chromosome"/>
</dbReference>
<dbReference type="HOGENOM" id="CLU_2332954_0_0_6"/>
<evidence type="ECO:0000313" key="1">
    <source>
        <dbReference type="EMBL" id="AAF83740.1"/>
    </source>
</evidence>
<dbReference type="PIR" id="C82744">
    <property type="entry name" value="C82744"/>
</dbReference>
<protein>
    <submittedName>
        <fullName evidence="1">Uncharacterized protein</fullName>
    </submittedName>
</protein>
<sequence length="98" mass="10894">MFKNGGGFICNVRPTQFLYEYQIKSMNCGAMPRSAIHRVAVALAPLHLRTSCSVIVTDACPSCAWVWWISPTKSALLGIAGVFGHWIGRRKGEWRALE</sequence>
<reference evidence="1 2" key="1">
    <citation type="journal article" date="2000" name="Nature">
        <title>The genome sequence of the plant pathogen Xylella fastidiosa.</title>
        <authorList>
            <person name="Simpson A.J."/>
            <person name="Reinach F.C."/>
            <person name="Arruda P."/>
            <person name="Abreu F.A."/>
            <person name="Acencio M."/>
            <person name="Alvarenga R."/>
            <person name="Alves L.M."/>
            <person name="Araya J.E."/>
            <person name="Baia G.S."/>
            <person name="Baptista C.S."/>
            <person name="Barros M.H."/>
            <person name="Bonaccorsi E.D."/>
            <person name="Bordin S."/>
            <person name="Bove J.M."/>
            <person name="Briones M.R."/>
            <person name="Bueno M.R."/>
            <person name="Camargo A.A."/>
            <person name="Camargo L.E."/>
            <person name="Carraro D.M."/>
            <person name="Carrer H."/>
            <person name="Colauto N.B."/>
            <person name="Colombo C."/>
            <person name="Costa F.F."/>
            <person name="Costa M.C."/>
            <person name="Costa-Neto C.M."/>
            <person name="Coutinho L.L."/>
            <person name="Cristofani M."/>
            <person name="Dias-Neto E."/>
            <person name="Docena C."/>
            <person name="El-Dorry H."/>
            <person name="Facincani A.P."/>
            <person name="Ferreira A.J."/>
            <person name="Ferreira V.C."/>
            <person name="Ferro J.A."/>
            <person name="Fraga J.S."/>
            <person name="Franca S.C."/>
            <person name="Franco M.C."/>
            <person name="Frohme M."/>
            <person name="Furlan L.R."/>
            <person name="Garnier M."/>
            <person name="Goldman G.H."/>
            <person name="Goldman M.H."/>
            <person name="Gomes S.L."/>
            <person name="Gruber A."/>
            <person name="Ho P.L."/>
            <person name="Hoheisel J.D."/>
            <person name="Junqueira M.L."/>
            <person name="Kemper E.L."/>
            <person name="Kitajima J.P."/>
            <person name="Krieger J.E."/>
            <person name="Kuramae E.E."/>
            <person name="Laigret F."/>
            <person name="Lambais M.R."/>
            <person name="Leite L.C."/>
            <person name="Lemos E.G."/>
            <person name="Lemos M.V."/>
            <person name="Lopes S.A."/>
            <person name="Lopes C.R."/>
            <person name="Machado J.A."/>
            <person name="Machado M.A."/>
            <person name="Madeira A.M."/>
            <person name="Madeira H.M."/>
            <person name="Marino C.L."/>
            <person name="Marques M.V."/>
            <person name="Martins E.A."/>
            <person name="Martins E.M."/>
            <person name="Matsukuma A.Y."/>
            <person name="Menck C.F."/>
            <person name="Miracca E.C."/>
            <person name="Miyaki C.Y."/>
            <person name="Monteriro-Vitorello C.B."/>
            <person name="Moon D.H."/>
            <person name="Nagai M.A."/>
            <person name="Nascimento A.L."/>
            <person name="Netto L.E."/>
            <person name="Nhani A.Jr."/>
            <person name="Nobrega F.G."/>
            <person name="Nunes L.R."/>
            <person name="Oliveira M.A."/>
            <person name="de Oliveira M.C."/>
            <person name="de Oliveira R.C."/>
            <person name="Palmieri D.A."/>
            <person name="Paris A."/>
            <person name="Peixoto B.R."/>
            <person name="Pereira G.A."/>
            <person name="Pereira H.A.Jr."/>
            <person name="Pesquero J.B."/>
            <person name="Quaggio R.B."/>
            <person name="Roberto P.G."/>
            <person name="Rodrigues V."/>
            <person name="de M Rosa A.J."/>
            <person name="de Rosa V.E.Jr."/>
            <person name="de Sa R.G."/>
            <person name="Santelli R.V."/>
            <person name="Sawasaki H.E."/>
            <person name="da Silva A.C."/>
            <person name="da Silva A.M."/>
            <person name="da Silva F.R."/>
            <person name="da Silva W.A.Jr."/>
            <person name="da Silveira J.F."/>
            <person name="Silvestri M.L."/>
            <person name="Siqueira W.J."/>
            <person name="de Souza A.A."/>
            <person name="de Souza A.P."/>
            <person name="Terenzi M.F."/>
            <person name="Truffi D."/>
            <person name="Tsai S.M."/>
            <person name="Tsuhako M.H."/>
            <person name="Vallada H."/>
            <person name="Van Sluys M.A."/>
            <person name="Verjovski-Almeida S."/>
            <person name="Vettore A.L."/>
            <person name="Zago M.A."/>
            <person name="Zatz M."/>
            <person name="Meidanis J."/>
            <person name="Setubal J.C."/>
        </authorList>
    </citation>
    <scope>NUCLEOTIDE SEQUENCE [LARGE SCALE GENOMIC DNA]</scope>
    <source>
        <strain evidence="1 2">9a5c</strain>
    </source>
</reference>
<organism evidence="1 2">
    <name type="scientific">Xylella fastidiosa (strain 9a5c)</name>
    <dbReference type="NCBI Taxonomy" id="160492"/>
    <lineage>
        <taxon>Bacteria</taxon>
        <taxon>Pseudomonadati</taxon>
        <taxon>Pseudomonadota</taxon>
        <taxon>Gammaproteobacteria</taxon>
        <taxon>Lysobacterales</taxon>
        <taxon>Lysobacteraceae</taxon>
        <taxon>Xylella</taxon>
    </lineage>
</organism>
<dbReference type="EMBL" id="AE003849">
    <property type="protein sequence ID" value="AAF83740.1"/>
    <property type="molecule type" value="Genomic_DNA"/>
</dbReference>